<dbReference type="InterPro" id="IPR036047">
    <property type="entry name" value="F-box-like_dom_sf"/>
</dbReference>
<keyword evidence="3" id="KW-1185">Reference proteome</keyword>
<proteinExistence type="predicted"/>
<dbReference type="EMBL" id="BTRK01000004">
    <property type="protein sequence ID" value="GMR50034.1"/>
    <property type="molecule type" value="Genomic_DNA"/>
</dbReference>
<name>A0AAN5CTG3_9BILA</name>
<evidence type="ECO:0000313" key="3">
    <source>
        <dbReference type="Proteomes" id="UP001328107"/>
    </source>
</evidence>
<sequence>MIGTLTVSINQGKQLVMTSTIKQSEGSPLPKRLKLSRGEYHCAANEDFKSVNGVFPIEQLPPEIIRMIIGCMPWETNRELRATSRMFNEIVDDLVWKPRTCPLVTTLRVSMWRLNGTSVYGFSIEVPKHDRILFELRIGQLEIIRPVERDHSHNHVDVGLDCFFSK</sequence>
<evidence type="ECO:0000259" key="1">
    <source>
        <dbReference type="PROSITE" id="PS50181"/>
    </source>
</evidence>
<reference evidence="3" key="1">
    <citation type="submission" date="2022-10" db="EMBL/GenBank/DDBJ databases">
        <title>Genome assembly of Pristionchus species.</title>
        <authorList>
            <person name="Yoshida K."/>
            <person name="Sommer R.J."/>
        </authorList>
    </citation>
    <scope>NUCLEOTIDE SEQUENCE [LARGE SCALE GENOMIC DNA]</scope>
    <source>
        <strain evidence="3">RS5460</strain>
    </source>
</reference>
<comment type="caution">
    <text evidence="2">The sequence shown here is derived from an EMBL/GenBank/DDBJ whole genome shotgun (WGS) entry which is preliminary data.</text>
</comment>
<dbReference type="AlphaFoldDB" id="A0AAN5CTG3"/>
<organism evidence="2 3">
    <name type="scientific">Pristionchus mayeri</name>
    <dbReference type="NCBI Taxonomy" id="1317129"/>
    <lineage>
        <taxon>Eukaryota</taxon>
        <taxon>Metazoa</taxon>
        <taxon>Ecdysozoa</taxon>
        <taxon>Nematoda</taxon>
        <taxon>Chromadorea</taxon>
        <taxon>Rhabditida</taxon>
        <taxon>Rhabditina</taxon>
        <taxon>Diplogasteromorpha</taxon>
        <taxon>Diplogasteroidea</taxon>
        <taxon>Neodiplogasteridae</taxon>
        <taxon>Pristionchus</taxon>
    </lineage>
</organism>
<dbReference type="PROSITE" id="PS50181">
    <property type="entry name" value="FBOX"/>
    <property type="match status" value="1"/>
</dbReference>
<protein>
    <recommendedName>
        <fullName evidence="1">F-box domain-containing protein</fullName>
    </recommendedName>
</protein>
<accession>A0AAN5CTG3</accession>
<dbReference type="InterPro" id="IPR001810">
    <property type="entry name" value="F-box_dom"/>
</dbReference>
<evidence type="ECO:0000313" key="2">
    <source>
        <dbReference type="EMBL" id="GMR50034.1"/>
    </source>
</evidence>
<dbReference type="Proteomes" id="UP001328107">
    <property type="component" value="Unassembled WGS sequence"/>
</dbReference>
<gene>
    <name evidence="2" type="ORF">PMAYCL1PPCAC_20229</name>
</gene>
<dbReference type="SUPFAM" id="SSF81383">
    <property type="entry name" value="F-box domain"/>
    <property type="match status" value="1"/>
</dbReference>
<feature type="domain" description="F-box" evidence="1">
    <location>
        <begin position="54"/>
        <end position="99"/>
    </location>
</feature>